<organism evidence="2 3">
    <name type="scientific">Bradyrhizobium rifense</name>
    <dbReference type="NCBI Taxonomy" id="515499"/>
    <lineage>
        <taxon>Bacteria</taxon>
        <taxon>Pseudomonadati</taxon>
        <taxon>Pseudomonadota</taxon>
        <taxon>Alphaproteobacteria</taxon>
        <taxon>Hyphomicrobiales</taxon>
        <taxon>Nitrobacteraceae</taxon>
        <taxon>Bradyrhizobium</taxon>
    </lineage>
</organism>
<dbReference type="PANTHER" id="PTHR43081:SF19">
    <property type="entry name" value="PH-SENSITIVE ADENYLATE CYCLASE RV1264"/>
    <property type="match status" value="1"/>
</dbReference>
<dbReference type="Gene3D" id="1.25.40.10">
    <property type="entry name" value="Tetratricopeptide repeat domain"/>
    <property type="match status" value="1"/>
</dbReference>
<gene>
    <name evidence="2" type="ORF">FXB40_40255</name>
</gene>
<comment type="caution">
    <text evidence="2">The sequence shown here is derived from an EMBL/GenBank/DDBJ whole genome shotgun (WGS) entry which is preliminary data.</text>
</comment>
<dbReference type="Gene3D" id="3.40.50.10610">
    <property type="entry name" value="ABC-type transport auxiliary lipoprotein component"/>
    <property type="match status" value="1"/>
</dbReference>
<dbReference type="GO" id="GO:0035556">
    <property type="term" value="P:intracellular signal transduction"/>
    <property type="evidence" value="ECO:0007669"/>
    <property type="project" value="InterPro"/>
</dbReference>
<dbReference type="SUPFAM" id="SSF55073">
    <property type="entry name" value="Nucleotide cyclase"/>
    <property type="match status" value="1"/>
</dbReference>
<dbReference type="InterPro" id="IPR001054">
    <property type="entry name" value="A/G_cyclase"/>
</dbReference>
<dbReference type="OrthoDB" id="9807521at2"/>
<feature type="domain" description="Guanylate cyclase" evidence="1">
    <location>
        <begin position="15"/>
        <end position="130"/>
    </location>
</feature>
<evidence type="ECO:0000259" key="1">
    <source>
        <dbReference type="PROSITE" id="PS50125"/>
    </source>
</evidence>
<dbReference type="SMART" id="SM00044">
    <property type="entry name" value="CYCc"/>
    <property type="match status" value="1"/>
</dbReference>
<evidence type="ECO:0000313" key="2">
    <source>
        <dbReference type="EMBL" id="TYL87521.1"/>
    </source>
</evidence>
<dbReference type="GO" id="GO:0006171">
    <property type="term" value="P:cAMP biosynthetic process"/>
    <property type="evidence" value="ECO:0007669"/>
    <property type="project" value="TreeGrafter"/>
</dbReference>
<keyword evidence="3" id="KW-1185">Reference proteome</keyword>
<protein>
    <submittedName>
        <fullName evidence="2">Adenylate/guanylate cyclase domain-containing protein</fullName>
    </submittedName>
</protein>
<reference evidence="2 3" key="1">
    <citation type="submission" date="2019-08" db="EMBL/GenBank/DDBJ databases">
        <title>Bradyrhizobium hipponensis sp. nov., a rhizobium isolated from a Lupinus angustifolius root nodule in Tunisia.</title>
        <authorList>
            <person name="Off K."/>
            <person name="Rejili M."/>
            <person name="Mars M."/>
            <person name="Brachmann A."/>
            <person name="Marin M."/>
        </authorList>
    </citation>
    <scope>NUCLEOTIDE SEQUENCE [LARGE SCALE GENOMIC DNA]</scope>
    <source>
        <strain evidence="2 3">CTAW71</strain>
    </source>
</reference>
<accession>A0A5D3JZN5</accession>
<dbReference type="InterPro" id="IPR011990">
    <property type="entry name" value="TPR-like_helical_dom_sf"/>
</dbReference>
<proteinExistence type="predicted"/>
<dbReference type="RefSeq" id="WP_148777807.1">
    <property type="nucleotide sequence ID" value="NZ_VSSS01000071.1"/>
</dbReference>
<dbReference type="InterPro" id="IPR029787">
    <property type="entry name" value="Nucleotide_cyclase"/>
</dbReference>
<dbReference type="Pfam" id="PF00211">
    <property type="entry name" value="Guanylate_cyc"/>
    <property type="match status" value="1"/>
</dbReference>
<dbReference type="PANTHER" id="PTHR43081">
    <property type="entry name" value="ADENYLATE CYCLASE, TERMINAL-DIFFERENTIATION SPECIFIC-RELATED"/>
    <property type="match status" value="1"/>
</dbReference>
<dbReference type="InterPro" id="IPR050697">
    <property type="entry name" value="Adenylyl/Guanylyl_Cyclase_3/4"/>
</dbReference>
<dbReference type="Gene3D" id="3.30.70.1230">
    <property type="entry name" value="Nucleotide cyclase"/>
    <property type="match status" value="1"/>
</dbReference>
<dbReference type="CDD" id="cd07302">
    <property type="entry name" value="CHD"/>
    <property type="match status" value="1"/>
</dbReference>
<dbReference type="SMART" id="SM00028">
    <property type="entry name" value="TPR"/>
    <property type="match status" value="4"/>
</dbReference>
<name>A0A5D3JZN5_9BRAD</name>
<evidence type="ECO:0000313" key="3">
    <source>
        <dbReference type="Proteomes" id="UP000324758"/>
    </source>
</evidence>
<dbReference type="EMBL" id="VSSS01000071">
    <property type="protein sequence ID" value="TYL87521.1"/>
    <property type="molecule type" value="Genomic_DNA"/>
</dbReference>
<dbReference type="GO" id="GO:0004016">
    <property type="term" value="F:adenylate cyclase activity"/>
    <property type="evidence" value="ECO:0007669"/>
    <property type="project" value="UniProtKB-ARBA"/>
</dbReference>
<dbReference type="AlphaFoldDB" id="A0A5D3JZN5"/>
<dbReference type="PROSITE" id="PS50125">
    <property type="entry name" value="GUANYLATE_CYCLASE_2"/>
    <property type="match status" value="1"/>
</dbReference>
<dbReference type="Proteomes" id="UP000324758">
    <property type="component" value="Unassembled WGS sequence"/>
</dbReference>
<dbReference type="InterPro" id="IPR019734">
    <property type="entry name" value="TPR_rpt"/>
</dbReference>
<dbReference type="SUPFAM" id="SSF48452">
    <property type="entry name" value="TPR-like"/>
    <property type="match status" value="1"/>
</dbReference>
<sequence length="594" mass="64577">MAQELPVRVERKLAAILAADVAGYSRLMHHDEEATHAKLAAVLTDAVTPAISAHGGRVVKNTGDGFLADFPSAVEAVRSALQFQNRIKELTSTDAKDERIALRVGINVGDVIVEPHDIFGDGVNIAARLESIAEPGGICISAAAYEHIQGKIAAGFIDMGELSLKNIDRPVRTYAVVPHELATATAGTRSWPNSILSPLSIVVLPLANLSGDPDQDYFVDGVTESLTTDLSRIRGSLVVARNTAFSYKGKSIDIRQVGRELTVRYVLEGSVQRGGNRFRVNVQLVDAQTGNHLWAERFDKPLADLLDMQDEIVSRLANTLNAQLIAAEAERAARSLHPTALDLYFQGMARWNKRWTLENMVQARDFFERALKLDPDHVEALVGIASIDMSIAGFLLSDNVDEHFVVAERALVKASLAPHYPPAHAFLGCLQLCTNRAAQGIAECEYALTLNPNLADAHAFIGVGKIHLGRAAEAEADINEAFRLSPRDEGAHRWMCWIGFGKFVLGADDDAVVWLRRGLKANPNYPIGHFQLAAALALIGKLDEARVAAKEGLALDPSFTIRRMKNNAFSDDPMFRAAGKRSIQGMRLAGLPEG</sequence>